<evidence type="ECO:0000313" key="1">
    <source>
        <dbReference type="Proteomes" id="UP000887578"/>
    </source>
</evidence>
<organism evidence="1 2">
    <name type="scientific">Panagrolaimus davidi</name>
    <dbReference type="NCBI Taxonomy" id="227884"/>
    <lineage>
        <taxon>Eukaryota</taxon>
        <taxon>Metazoa</taxon>
        <taxon>Ecdysozoa</taxon>
        <taxon>Nematoda</taxon>
        <taxon>Chromadorea</taxon>
        <taxon>Rhabditida</taxon>
        <taxon>Tylenchina</taxon>
        <taxon>Panagrolaimomorpha</taxon>
        <taxon>Panagrolaimoidea</taxon>
        <taxon>Panagrolaimidae</taxon>
        <taxon>Panagrolaimus</taxon>
    </lineage>
</organism>
<proteinExistence type="predicted"/>
<reference evidence="2" key="1">
    <citation type="submission" date="2022-11" db="UniProtKB">
        <authorList>
            <consortium name="WormBaseParasite"/>
        </authorList>
    </citation>
    <scope>IDENTIFICATION</scope>
</reference>
<protein>
    <submittedName>
        <fullName evidence="2">Uncharacterized protein</fullName>
    </submittedName>
</protein>
<name>A0A914Q9X9_9BILA</name>
<dbReference type="WBParaSite" id="PDA_v2.g27953.t1">
    <property type="protein sequence ID" value="PDA_v2.g27953.t1"/>
    <property type="gene ID" value="PDA_v2.g27953"/>
</dbReference>
<accession>A0A914Q9X9</accession>
<dbReference type="Proteomes" id="UP000887578">
    <property type="component" value="Unplaced"/>
</dbReference>
<dbReference type="AlphaFoldDB" id="A0A914Q9X9"/>
<keyword evidence="1" id="KW-1185">Reference proteome</keyword>
<evidence type="ECO:0000313" key="2">
    <source>
        <dbReference type="WBParaSite" id="PDA_v2.g27953.t1"/>
    </source>
</evidence>
<sequence length="119" mass="13927">MLSDQNTSLVEKLYPIISNIKLPKSPPSSDFPADVLKYMNKNPRSKEVVKLMKMNKYFVLGKCIWSFIVDFILCEHDSLSLDYYAELAKDIIMFDRYLAMAKFKNDYLKHSLEYRSVAN</sequence>